<accession>A0A0C2C086</accession>
<dbReference type="Proteomes" id="UP000054047">
    <property type="component" value="Unassembled WGS sequence"/>
</dbReference>
<name>A0A0C2C086_9BILA</name>
<reference evidence="1 2" key="1">
    <citation type="submission" date="2013-12" db="EMBL/GenBank/DDBJ databases">
        <title>Draft genome of the parsitic nematode Ancylostoma duodenale.</title>
        <authorList>
            <person name="Mitreva M."/>
        </authorList>
    </citation>
    <scope>NUCLEOTIDE SEQUENCE [LARGE SCALE GENOMIC DNA]</scope>
    <source>
        <strain evidence="1 2">Zhejiang</strain>
    </source>
</reference>
<dbReference type="AlphaFoldDB" id="A0A0C2C086"/>
<gene>
    <name evidence="1" type="ORF">ANCDUO_20276</name>
</gene>
<proteinExistence type="predicted"/>
<dbReference type="EMBL" id="KN752523">
    <property type="protein sequence ID" value="KIH49648.1"/>
    <property type="molecule type" value="Genomic_DNA"/>
</dbReference>
<evidence type="ECO:0000313" key="1">
    <source>
        <dbReference type="EMBL" id="KIH49648.1"/>
    </source>
</evidence>
<protein>
    <submittedName>
        <fullName evidence="1">Uncharacterized protein</fullName>
    </submittedName>
</protein>
<sequence length="109" mass="12173">MLVILAFAPAKLLAFYEVDTVKLAVGDWILMIWCIFASLAVQGQATTTSDKARQLANHLLTRTNIKNMTSDKVALHSARNLILVMRHLATWADNERRCATLGQLHLLNT</sequence>
<keyword evidence="2" id="KW-1185">Reference proteome</keyword>
<organism evidence="1 2">
    <name type="scientific">Ancylostoma duodenale</name>
    <dbReference type="NCBI Taxonomy" id="51022"/>
    <lineage>
        <taxon>Eukaryota</taxon>
        <taxon>Metazoa</taxon>
        <taxon>Ecdysozoa</taxon>
        <taxon>Nematoda</taxon>
        <taxon>Chromadorea</taxon>
        <taxon>Rhabditida</taxon>
        <taxon>Rhabditina</taxon>
        <taxon>Rhabditomorpha</taxon>
        <taxon>Strongyloidea</taxon>
        <taxon>Ancylostomatidae</taxon>
        <taxon>Ancylostomatinae</taxon>
        <taxon>Ancylostoma</taxon>
    </lineage>
</organism>
<dbReference type="OrthoDB" id="10322170at2759"/>
<evidence type="ECO:0000313" key="2">
    <source>
        <dbReference type="Proteomes" id="UP000054047"/>
    </source>
</evidence>